<dbReference type="EMBL" id="QJKJ01003895">
    <property type="protein sequence ID" value="RDX96393.1"/>
    <property type="molecule type" value="Genomic_DNA"/>
</dbReference>
<sequence>MHGQPHFQNPHVHLILAQIFKIVFKPLTTTSSLRRQWKAYCCPIIPITRYSQIAHIQGDYSQALMESLPASNCPRRIWDSTPRLLLSLAIVDAVPLGLRKDGLWMNNMAEYKACAMGIVMAIEYQIKDLKVHRDSTLVIHQLRGEWETRDVKLIPYYLYIKELVKHFEKITFHHTPREENQMADVLATLASMFEVSQESDMEQLWSPIHQINRHSLFSPSEERNKGPLKELSSDDLV</sequence>
<feature type="compositionally biased region" description="Basic and acidic residues" evidence="1">
    <location>
        <begin position="220"/>
        <end position="237"/>
    </location>
</feature>
<dbReference type="PANTHER" id="PTHR48475:SF1">
    <property type="entry name" value="RNASE H TYPE-1 DOMAIN-CONTAINING PROTEIN"/>
    <property type="match status" value="1"/>
</dbReference>
<evidence type="ECO:0000256" key="1">
    <source>
        <dbReference type="SAM" id="MobiDB-lite"/>
    </source>
</evidence>
<reference evidence="3" key="1">
    <citation type="submission" date="2018-05" db="EMBL/GenBank/DDBJ databases">
        <title>Draft genome of Mucuna pruriens seed.</title>
        <authorList>
            <person name="Nnadi N.E."/>
            <person name="Vos R."/>
            <person name="Hasami M.H."/>
            <person name="Devisetty U.K."/>
            <person name="Aguiy J.C."/>
        </authorList>
    </citation>
    <scope>NUCLEOTIDE SEQUENCE [LARGE SCALE GENOMIC DNA]</scope>
    <source>
        <strain evidence="3">JCA_2017</strain>
    </source>
</reference>
<evidence type="ECO:0000313" key="3">
    <source>
        <dbReference type="EMBL" id="RDX96393.1"/>
    </source>
</evidence>
<dbReference type="GO" id="GO:0003676">
    <property type="term" value="F:nucleic acid binding"/>
    <property type="evidence" value="ECO:0007669"/>
    <property type="project" value="InterPro"/>
</dbReference>
<dbReference type="OrthoDB" id="2016287at2759"/>
<dbReference type="Gene3D" id="3.30.420.10">
    <property type="entry name" value="Ribonuclease H-like superfamily/Ribonuclease H"/>
    <property type="match status" value="1"/>
</dbReference>
<dbReference type="InterPro" id="IPR012337">
    <property type="entry name" value="RNaseH-like_sf"/>
</dbReference>
<dbReference type="InterPro" id="IPR002156">
    <property type="entry name" value="RNaseH_domain"/>
</dbReference>
<dbReference type="CDD" id="cd09279">
    <property type="entry name" value="RNase_HI_like"/>
    <property type="match status" value="1"/>
</dbReference>
<dbReference type="InterPro" id="IPR036397">
    <property type="entry name" value="RNaseH_sf"/>
</dbReference>
<dbReference type="Pfam" id="PF13456">
    <property type="entry name" value="RVT_3"/>
    <property type="match status" value="1"/>
</dbReference>
<proteinExistence type="predicted"/>
<feature type="domain" description="RNase H type-1" evidence="2">
    <location>
        <begin position="106"/>
        <end position="189"/>
    </location>
</feature>
<comment type="caution">
    <text evidence="3">The sequence shown here is derived from an EMBL/GenBank/DDBJ whole genome shotgun (WGS) entry which is preliminary data.</text>
</comment>
<dbReference type="Proteomes" id="UP000257109">
    <property type="component" value="Unassembled WGS sequence"/>
</dbReference>
<dbReference type="AlphaFoldDB" id="A0A371H178"/>
<keyword evidence="4" id="KW-1185">Reference proteome</keyword>
<name>A0A371H178_MUCPR</name>
<dbReference type="PANTHER" id="PTHR48475">
    <property type="entry name" value="RIBONUCLEASE H"/>
    <property type="match status" value="1"/>
</dbReference>
<organism evidence="3 4">
    <name type="scientific">Mucuna pruriens</name>
    <name type="common">Velvet bean</name>
    <name type="synonym">Dolichos pruriens</name>
    <dbReference type="NCBI Taxonomy" id="157652"/>
    <lineage>
        <taxon>Eukaryota</taxon>
        <taxon>Viridiplantae</taxon>
        <taxon>Streptophyta</taxon>
        <taxon>Embryophyta</taxon>
        <taxon>Tracheophyta</taxon>
        <taxon>Spermatophyta</taxon>
        <taxon>Magnoliopsida</taxon>
        <taxon>eudicotyledons</taxon>
        <taxon>Gunneridae</taxon>
        <taxon>Pentapetalae</taxon>
        <taxon>rosids</taxon>
        <taxon>fabids</taxon>
        <taxon>Fabales</taxon>
        <taxon>Fabaceae</taxon>
        <taxon>Papilionoideae</taxon>
        <taxon>50 kb inversion clade</taxon>
        <taxon>NPAAA clade</taxon>
        <taxon>indigoferoid/millettioid clade</taxon>
        <taxon>Phaseoleae</taxon>
        <taxon>Mucuna</taxon>
    </lineage>
</organism>
<dbReference type="STRING" id="157652.A0A371H178"/>
<protein>
    <submittedName>
        <fullName evidence="3">RnhA</fullName>
    </submittedName>
</protein>
<accession>A0A371H178</accession>
<dbReference type="SUPFAM" id="SSF53098">
    <property type="entry name" value="Ribonuclease H-like"/>
    <property type="match status" value="1"/>
</dbReference>
<evidence type="ECO:0000259" key="2">
    <source>
        <dbReference type="Pfam" id="PF13456"/>
    </source>
</evidence>
<feature type="non-terminal residue" evidence="3">
    <location>
        <position position="1"/>
    </location>
</feature>
<feature type="region of interest" description="Disordered" evidence="1">
    <location>
        <begin position="216"/>
        <end position="237"/>
    </location>
</feature>
<dbReference type="GO" id="GO:0004523">
    <property type="term" value="F:RNA-DNA hybrid ribonuclease activity"/>
    <property type="evidence" value="ECO:0007669"/>
    <property type="project" value="InterPro"/>
</dbReference>
<gene>
    <name evidence="3" type="primary">rnhA</name>
    <name evidence="3" type="ORF">CR513_20954</name>
</gene>
<evidence type="ECO:0000313" key="4">
    <source>
        <dbReference type="Proteomes" id="UP000257109"/>
    </source>
</evidence>